<dbReference type="PaxDb" id="411902-CLOBOL_03480"/>
<gene>
    <name evidence="1" type="ORF">CLOBOL_03480</name>
</gene>
<dbReference type="HOGENOM" id="CLU_3287302_0_0_9"/>
<dbReference type="Proteomes" id="UP000005396">
    <property type="component" value="Unassembled WGS sequence"/>
</dbReference>
<sequence length="40" mass="4886">MILNKIKKSHIFVNHHRNNDLQKHVKSKSYKKYFLSIPCF</sequence>
<comment type="caution">
    <text evidence="1">The sequence shown here is derived from an EMBL/GenBank/DDBJ whole genome shotgun (WGS) entry which is preliminary data.</text>
</comment>
<protein>
    <submittedName>
        <fullName evidence="1">Uncharacterized protein</fullName>
    </submittedName>
</protein>
<name>A8RSY1_ENTBW</name>
<evidence type="ECO:0000313" key="1">
    <source>
        <dbReference type="EMBL" id="EDP16043.1"/>
    </source>
</evidence>
<accession>A8RSY1</accession>
<dbReference type="AlphaFoldDB" id="A8RSY1"/>
<organism evidence="1 2">
    <name type="scientific">Enterocloster bolteae (strain ATCC BAA-613 / DSM 15670 / CCUG 46953 / JCM 12243 / WAL 16351)</name>
    <name type="common">Clostridium bolteae</name>
    <dbReference type="NCBI Taxonomy" id="411902"/>
    <lineage>
        <taxon>Bacteria</taxon>
        <taxon>Bacillati</taxon>
        <taxon>Bacillota</taxon>
        <taxon>Clostridia</taxon>
        <taxon>Lachnospirales</taxon>
        <taxon>Lachnospiraceae</taxon>
        <taxon>Enterocloster</taxon>
    </lineage>
</organism>
<proteinExistence type="predicted"/>
<reference evidence="1 2" key="1">
    <citation type="submission" date="2007-08" db="EMBL/GenBank/DDBJ databases">
        <authorList>
            <person name="Fulton L."/>
            <person name="Clifton S."/>
            <person name="Fulton B."/>
            <person name="Xu J."/>
            <person name="Minx P."/>
            <person name="Pepin K.H."/>
            <person name="Johnson M."/>
            <person name="Thiruvilangam P."/>
            <person name="Bhonagiri V."/>
            <person name="Nash W.E."/>
            <person name="Mardis E.R."/>
            <person name="Wilson R.K."/>
        </authorList>
    </citation>
    <scope>NUCLEOTIDE SEQUENCE [LARGE SCALE GENOMIC DNA]</scope>
    <source>
        <strain evidence="2">ATCC BAA-613 / DSM 15670 / CCUG 46953 / JCM 12243 / WAL 16351</strain>
    </source>
</reference>
<reference evidence="1 2" key="2">
    <citation type="submission" date="2007-09" db="EMBL/GenBank/DDBJ databases">
        <title>Draft genome sequence of Clostridium bolteae (ATCC BAA-613).</title>
        <authorList>
            <person name="Sudarsanam P."/>
            <person name="Ley R."/>
            <person name="Guruge J."/>
            <person name="Turnbaugh P.J."/>
            <person name="Mahowald M."/>
            <person name="Liep D."/>
            <person name="Gordon J."/>
        </authorList>
    </citation>
    <scope>NUCLEOTIDE SEQUENCE [LARGE SCALE GENOMIC DNA]</scope>
    <source>
        <strain evidence="2">ATCC BAA-613 / DSM 15670 / CCUG 46953 / JCM 12243 / WAL 16351</strain>
    </source>
</reference>
<evidence type="ECO:0000313" key="2">
    <source>
        <dbReference type="Proteomes" id="UP000005396"/>
    </source>
</evidence>
<dbReference type="EMBL" id="ABCC02000032">
    <property type="protein sequence ID" value="EDP16043.1"/>
    <property type="molecule type" value="Genomic_DNA"/>
</dbReference>